<dbReference type="AlphaFoldDB" id="A0A8H5C3J0"/>
<organism evidence="2 3">
    <name type="scientific">Tetrapyrgos nigripes</name>
    <dbReference type="NCBI Taxonomy" id="182062"/>
    <lineage>
        <taxon>Eukaryota</taxon>
        <taxon>Fungi</taxon>
        <taxon>Dikarya</taxon>
        <taxon>Basidiomycota</taxon>
        <taxon>Agaricomycotina</taxon>
        <taxon>Agaricomycetes</taxon>
        <taxon>Agaricomycetidae</taxon>
        <taxon>Agaricales</taxon>
        <taxon>Marasmiineae</taxon>
        <taxon>Marasmiaceae</taxon>
        <taxon>Tetrapyrgos</taxon>
    </lineage>
</organism>
<dbReference type="PROSITE" id="PS50011">
    <property type="entry name" value="PROTEIN_KINASE_DOM"/>
    <property type="match status" value="1"/>
</dbReference>
<dbReference type="GO" id="GO:0005524">
    <property type="term" value="F:ATP binding"/>
    <property type="evidence" value="ECO:0007669"/>
    <property type="project" value="InterPro"/>
</dbReference>
<evidence type="ECO:0000313" key="2">
    <source>
        <dbReference type="EMBL" id="KAF5334356.1"/>
    </source>
</evidence>
<dbReference type="OrthoDB" id="4062651at2759"/>
<dbReference type="Pfam" id="PF07714">
    <property type="entry name" value="PK_Tyr_Ser-Thr"/>
    <property type="match status" value="1"/>
</dbReference>
<sequence length="343" mass="38871">MNERSSTIDDTTLNRVEDCLRSSPPQTDSEVNQLIDDITKTYLQDEDDQDDNAPAYRLAKILKMNLENPELFIPTKLDLTPLLGGREGSFGVVHKASWHGTEVAVKVLKESEAVLNQKYNQLKNGFLYEVKIWRSIAQHPNVLRFDGCYATVNFTKRDIDLALVSPWAKSGDLRKYKTTFKPWIKTHSILLDVAQGLQHLHTNNPQVVHGDLCRANVLLDIKEKKLMAKLADFGMAKHDGRESSLTVLGMTADLHYERRGPLQKAIRGRSTDNDIFGFGSLIYEIFAGQADFTSQKPIRPSTMNDGKYDKLWLLVEDCWSDEPEKKLNASDLIDRLKELAPKA</sequence>
<name>A0A8H5C3J0_9AGAR</name>
<dbReference type="GO" id="GO:0004674">
    <property type="term" value="F:protein serine/threonine kinase activity"/>
    <property type="evidence" value="ECO:0007669"/>
    <property type="project" value="TreeGrafter"/>
</dbReference>
<protein>
    <recommendedName>
        <fullName evidence="1">Protein kinase domain-containing protein</fullName>
    </recommendedName>
</protein>
<dbReference type="PROSITE" id="PS00109">
    <property type="entry name" value="PROTEIN_KINASE_TYR"/>
    <property type="match status" value="1"/>
</dbReference>
<dbReference type="PANTHER" id="PTHR44329:SF289">
    <property type="entry name" value="SERINE_THREONINE-PROTEIN KINASE VIK"/>
    <property type="match status" value="1"/>
</dbReference>
<comment type="caution">
    <text evidence="2">The sequence shown here is derived from an EMBL/GenBank/DDBJ whole genome shotgun (WGS) entry which is preliminary data.</text>
</comment>
<accession>A0A8H5C3J0</accession>
<dbReference type="InterPro" id="IPR001245">
    <property type="entry name" value="Ser-Thr/Tyr_kinase_cat_dom"/>
</dbReference>
<reference evidence="2 3" key="1">
    <citation type="journal article" date="2020" name="ISME J.">
        <title>Uncovering the hidden diversity of litter-decomposition mechanisms in mushroom-forming fungi.</title>
        <authorList>
            <person name="Floudas D."/>
            <person name="Bentzer J."/>
            <person name="Ahren D."/>
            <person name="Johansson T."/>
            <person name="Persson P."/>
            <person name="Tunlid A."/>
        </authorList>
    </citation>
    <scope>NUCLEOTIDE SEQUENCE [LARGE SCALE GENOMIC DNA]</scope>
    <source>
        <strain evidence="2 3">CBS 291.85</strain>
    </source>
</reference>
<dbReference type="InterPro" id="IPR011009">
    <property type="entry name" value="Kinase-like_dom_sf"/>
</dbReference>
<feature type="domain" description="Protein kinase" evidence="1">
    <location>
        <begin position="79"/>
        <end position="339"/>
    </location>
</feature>
<dbReference type="EMBL" id="JAACJM010000261">
    <property type="protein sequence ID" value="KAF5334356.1"/>
    <property type="molecule type" value="Genomic_DNA"/>
</dbReference>
<proteinExistence type="predicted"/>
<dbReference type="InterPro" id="IPR008266">
    <property type="entry name" value="Tyr_kinase_AS"/>
</dbReference>
<dbReference type="SUPFAM" id="SSF56112">
    <property type="entry name" value="Protein kinase-like (PK-like)"/>
    <property type="match status" value="1"/>
</dbReference>
<dbReference type="Gene3D" id="1.10.510.10">
    <property type="entry name" value="Transferase(Phosphotransferase) domain 1"/>
    <property type="match status" value="1"/>
</dbReference>
<keyword evidence="3" id="KW-1185">Reference proteome</keyword>
<dbReference type="InterPro" id="IPR000719">
    <property type="entry name" value="Prot_kinase_dom"/>
</dbReference>
<evidence type="ECO:0000313" key="3">
    <source>
        <dbReference type="Proteomes" id="UP000559256"/>
    </source>
</evidence>
<dbReference type="PANTHER" id="PTHR44329">
    <property type="entry name" value="SERINE/THREONINE-PROTEIN KINASE TNNI3K-RELATED"/>
    <property type="match status" value="1"/>
</dbReference>
<dbReference type="InterPro" id="IPR051681">
    <property type="entry name" value="Ser/Thr_Kinases-Pseudokinases"/>
</dbReference>
<gene>
    <name evidence="2" type="ORF">D9758_017479</name>
</gene>
<evidence type="ECO:0000259" key="1">
    <source>
        <dbReference type="PROSITE" id="PS50011"/>
    </source>
</evidence>
<dbReference type="Proteomes" id="UP000559256">
    <property type="component" value="Unassembled WGS sequence"/>
</dbReference>